<dbReference type="CDD" id="cd16914">
    <property type="entry name" value="EcfT"/>
    <property type="match status" value="1"/>
</dbReference>
<dbReference type="RefSeq" id="WP_011391434.1">
    <property type="nucleotide sequence ID" value="NC_007643.1"/>
</dbReference>
<keyword evidence="5 6" id="KW-0472">Membrane</keyword>
<dbReference type="KEGG" id="rru:Rru_A3687"/>
<dbReference type="InterPro" id="IPR003339">
    <property type="entry name" value="ABC/ECF_trnsptr_transmembrane"/>
</dbReference>
<evidence type="ECO:0000256" key="2">
    <source>
        <dbReference type="ARBA" id="ARBA00008564"/>
    </source>
</evidence>
<organism evidence="7 8">
    <name type="scientific">Rhodospirillum rubrum (strain ATCC 11170 / ATH 1.1.1 / DSM 467 / LMG 4362 / NCIMB 8255 / S1)</name>
    <dbReference type="NCBI Taxonomy" id="269796"/>
    <lineage>
        <taxon>Bacteria</taxon>
        <taxon>Pseudomonadati</taxon>
        <taxon>Pseudomonadota</taxon>
        <taxon>Alphaproteobacteria</taxon>
        <taxon>Rhodospirillales</taxon>
        <taxon>Rhodospirillaceae</taxon>
        <taxon>Rhodospirillum</taxon>
    </lineage>
</organism>
<dbReference type="EnsemblBacteria" id="ABC24481">
    <property type="protein sequence ID" value="ABC24481"/>
    <property type="gene ID" value="Rru_A3687"/>
</dbReference>
<dbReference type="PATRIC" id="fig|269796.9.peg.3810"/>
<dbReference type="AlphaFoldDB" id="Q2RN14"/>
<feature type="transmembrane region" description="Helical" evidence="6">
    <location>
        <begin position="96"/>
        <end position="119"/>
    </location>
</feature>
<evidence type="ECO:0000313" key="8">
    <source>
        <dbReference type="Proteomes" id="UP000001929"/>
    </source>
</evidence>
<reference evidence="7 8" key="1">
    <citation type="journal article" date="2011" name="Stand. Genomic Sci.">
        <title>Complete genome sequence of Rhodospirillum rubrum type strain (S1).</title>
        <authorList>
            <person name="Munk A.C."/>
            <person name="Copeland A."/>
            <person name="Lucas S."/>
            <person name="Lapidus A."/>
            <person name="Del Rio T.G."/>
            <person name="Barry K."/>
            <person name="Detter J.C."/>
            <person name="Hammon N."/>
            <person name="Israni S."/>
            <person name="Pitluck S."/>
            <person name="Brettin T."/>
            <person name="Bruce D."/>
            <person name="Han C."/>
            <person name="Tapia R."/>
            <person name="Gilna P."/>
            <person name="Schmutz J."/>
            <person name="Larimer F."/>
            <person name="Land M."/>
            <person name="Kyrpides N.C."/>
            <person name="Mavromatis K."/>
            <person name="Richardson P."/>
            <person name="Rohde M."/>
            <person name="Goker M."/>
            <person name="Klenk H.P."/>
            <person name="Zhang Y."/>
            <person name="Roberts G.P."/>
            <person name="Reslewic S."/>
            <person name="Schwartz D.C."/>
        </authorList>
    </citation>
    <scope>NUCLEOTIDE SEQUENCE [LARGE SCALE GENOMIC DNA]</scope>
    <source>
        <strain evidence="8">ATCC 11170 / ATH 1.1.1 / DSM 467 / LMG 4362 / NCIMB 8255 / S1</strain>
    </source>
</reference>
<dbReference type="STRING" id="269796.Rru_A3687"/>
<dbReference type="PANTHER" id="PTHR33514">
    <property type="entry name" value="PROTEIN ABCI12, CHLOROPLASTIC"/>
    <property type="match status" value="1"/>
</dbReference>
<feature type="transmembrane region" description="Helical" evidence="6">
    <location>
        <begin position="131"/>
        <end position="154"/>
    </location>
</feature>
<proteinExistence type="inferred from homology"/>
<comment type="subcellular location">
    <subcellularLocation>
        <location evidence="1">Membrane</location>
        <topology evidence="1">Multi-pass membrane protein</topology>
    </subcellularLocation>
</comment>
<sequence>MIAALYVPGRSILHRLPAGAKLLGLAVLGTVLFPVNNPWALCGLALAIFLVYPACGLGWRRAVGQLRALAFFLVLIAASQWWLAGWAEAVAVSARLVALVLAASLVTYTTSLSAMMAALEGPLKPFARFGLRPEVVSFALTLAIRFIPVLMGLAKETREAMAARGRERAWFALAVPMIIRALRLADQVTEAVEARGMDVALDQTAPGKTP</sequence>
<evidence type="ECO:0000256" key="1">
    <source>
        <dbReference type="ARBA" id="ARBA00004141"/>
    </source>
</evidence>
<keyword evidence="4 6" id="KW-1133">Transmembrane helix</keyword>
<feature type="transmembrane region" description="Helical" evidence="6">
    <location>
        <begin position="12"/>
        <end position="32"/>
    </location>
</feature>
<name>Q2RN14_RHORT</name>
<evidence type="ECO:0000313" key="7">
    <source>
        <dbReference type="EMBL" id="ABC24481.1"/>
    </source>
</evidence>
<dbReference type="HOGENOM" id="CLU_056469_4_0_5"/>
<dbReference type="PhylomeDB" id="Q2RN14"/>
<protein>
    <submittedName>
        <fullName evidence="7">Cobalt transport protein</fullName>
    </submittedName>
</protein>
<feature type="transmembrane region" description="Helical" evidence="6">
    <location>
        <begin position="66"/>
        <end position="84"/>
    </location>
</feature>
<dbReference type="eggNOG" id="COG0619">
    <property type="taxonomic scope" value="Bacteria"/>
</dbReference>
<dbReference type="EMBL" id="CP000230">
    <property type="protein sequence ID" value="ABC24481.1"/>
    <property type="molecule type" value="Genomic_DNA"/>
</dbReference>
<dbReference type="Pfam" id="PF02361">
    <property type="entry name" value="CbiQ"/>
    <property type="match status" value="1"/>
</dbReference>
<evidence type="ECO:0000256" key="5">
    <source>
        <dbReference type="ARBA" id="ARBA00023136"/>
    </source>
</evidence>
<keyword evidence="3 6" id="KW-0812">Transmembrane</keyword>
<evidence type="ECO:0000256" key="6">
    <source>
        <dbReference type="SAM" id="Phobius"/>
    </source>
</evidence>
<evidence type="ECO:0000256" key="4">
    <source>
        <dbReference type="ARBA" id="ARBA00022989"/>
    </source>
</evidence>
<gene>
    <name evidence="7" type="ordered locus">Rru_A3687</name>
</gene>
<evidence type="ECO:0000256" key="3">
    <source>
        <dbReference type="ARBA" id="ARBA00022692"/>
    </source>
</evidence>
<dbReference type="Proteomes" id="UP000001929">
    <property type="component" value="Chromosome"/>
</dbReference>
<keyword evidence="8" id="KW-1185">Reference proteome</keyword>
<dbReference type="PANTHER" id="PTHR33514:SF13">
    <property type="entry name" value="PROTEIN ABCI12, CHLOROPLASTIC"/>
    <property type="match status" value="1"/>
</dbReference>
<dbReference type="GO" id="GO:0005886">
    <property type="term" value="C:plasma membrane"/>
    <property type="evidence" value="ECO:0007669"/>
    <property type="project" value="UniProtKB-ARBA"/>
</dbReference>
<accession>Q2RN14</accession>
<feature type="transmembrane region" description="Helical" evidence="6">
    <location>
        <begin position="38"/>
        <end position="59"/>
    </location>
</feature>
<comment type="similarity">
    <text evidence="2">Belongs to the CbiQ family.</text>
</comment>